<evidence type="ECO:0000313" key="2">
    <source>
        <dbReference type="Proteomes" id="UP000054513"/>
    </source>
</evidence>
<reference evidence="1 2" key="1">
    <citation type="submission" date="2015-09" db="EMBL/GenBank/DDBJ databases">
        <title>Genome sequence of ICMP 19499.</title>
        <authorList>
            <person name="Visnovsky S.B."/>
            <person name="Lu A."/>
            <person name="Panda P."/>
            <person name="Pitman A.R."/>
        </authorList>
    </citation>
    <scope>NUCLEOTIDE SEQUENCE [LARGE SCALE GENOMIC DNA]</scope>
    <source>
        <strain evidence="1 2">ICMP 19499</strain>
    </source>
</reference>
<comment type="caution">
    <text evidence="1">The sequence shown here is derived from an EMBL/GenBank/DDBJ whole genome shotgun (WGS) entry which is preliminary data.</text>
</comment>
<proteinExistence type="predicted"/>
<dbReference type="InterPro" id="IPR027417">
    <property type="entry name" value="P-loop_NTPase"/>
</dbReference>
<gene>
    <name evidence="1" type="ORF">AO287_17790</name>
</gene>
<evidence type="ECO:0008006" key="3">
    <source>
        <dbReference type="Google" id="ProtNLM"/>
    </source>
</evidence>
<evidence type="ECO:0000313" key="1">
    <source>
        <dbReference type="EMBL" id="KTC60144.1"/>
    </source>
</evidence>
<organism evidence="1 2">
    <name type="scientific">Pseudomonas savastanoi</name>
    <name type="common">Pseudomonas syringae pv. savastanoi</name>
    <dbReference type="NCBI Taxonomy" id="29438"/>
    <lineage>
        <taxon>Bacteria</taxon>
        <taxon>Pseudomonadati</taxon>
        <taxon>Pseudomonadota</taxon>
        <taxon>Gammaproteobacteria</taxon>
        <taxon>Pseudomonadales</taxon>
        <taxon>Pseudomonadaceae</taxon>
        <taxon>Pseudomonas</taxon>
    </lineage>
</organism>
<sequence>MKLLSLEYSENIGRDQEWTLHRLTLGDKNLIVGRNSTGKTRTLHVLTSLARALSSPQYSVSGSGKYFCEWRDSNDKSYIYEYVIENAEVIIEKLTIAGEVFLDRHPGGQGKIFYENVNNGEYLRFQTPVNEFAISKKRDAVQHSFIEPLHQWASEVRHYFFGSSFGKEHMAVFVPNMPPVDERDSNQTVGIFRNAIRDFGEQYTDKLVEDMRFLGFDVEAVGLGFPVSIMPELVPPGLNSILVKEKGVKGYVDQVTMSQGMYRVLALLINVNYLLIKKASTCVIVDDIGEGLDFERSCKLITLLRDKADRSDVQIIMSTNDRFVMNEVPLSEWTVLHRRGCEVFVSNYSNSKEKFDEFRFTGLSNFSFFEMDYLSDCIGEG</sequence>
<dbReference type="EMBL" id="LKCI01000019">
    <property type="protein sequence ID" value="KTC60144.1"/>
    <property type="molecule type" value="Genomic_DNA"/>
</dbReference>
<dbReference type="AlphaFoldDB" id="A0AAW3M2E8"/>
<name>A0AAW3M2E8_PSESS</name>
<dbReference type="Proteomes" id="UP000054513">
    <property type="component" value="Unassembled WGS sequence"/>
</dbReference>
<protein>
    <recommendedName>
        <fullName evidence="3">ATPase AAA-type core domain-containing protein</fullName>
    </recommendedName>
</protein>
<accession>A0AAW3M2E8</accession>
<dbReference type="RefSeq" id="WP_058401063.1">
    <property type="nucleotide sequence ID" value="NZ_LKCI01000019.1"/>
</dbReference>
<dbReference type="SUPFAM" id="SSF52540">
    <property type="entry name" value="P-loop containing nucleoside triphosphate hydrolases"/>
    <property type="match status" value="1"/>
</dbReference>
<dbReference type="Gene3D" id="3.40.50.300">
    <property type="entry name" value="P-loop containing nucleotide triphosphate hydrolases"/>
    <property type="match status" value="1"/>
</dbReference>